<dbReference type="Pfam" id="PF02046">
    <property type="entry name" value="COX6A"/>
    <property type="match status" value="1"/>
</dbReference>
<dbReference type="EMBL" id="JAPWTK010000524">
    <property type="protein sequence ID" value="KAJ8938893.1"/>
    <property type="molecule type" value="Genomic_DNA"/>
</dbReference>
<dbReference type="PANTHER" id="PTHR11504:SF9">
    <property type="entry name" value="CYTOCHROME C OXIDASE SUBUNIT 6A-LIKE"/>
    <property type="match status" value="1"/>
</dbReference>
<evidence type="ECO:0000256" key="1">
    <source>
        <dbReference type="ARBA" id="ARBA00004434"/>
    </source>
</evidence>
<dbReference type="GO" id="GO:0005743">
    <property type="term" value="C:mitochondrial inner membrane"/>
    <property type="evidence" value="ECO:0007669"/>
    <property type="project" value="UniProtKB-SubCell"/>
</dbReference>
<dbReference type="AlphaFoldDB" id="A0AAV8XIU1"/>
<evidence type="ECO:0000313" key="14">
    <source>
        <dbReference type="Proteomes" id="UP001162162"/>
    </source>
</evidence>
<dbReference type="InterPro" id="IPR036418">
    <property type="entry name" value="Cyt_c_oxidase_su6a_sf"/>
</dbReference>
<evidence type="ECO:0000256" key="5">
    <source>
        <dbReference type="ARBA" id="ARBA00022792"/>
    </source>
</evidence>
<comment type="caution">
    <text evidence="13">The sequence shown here is derived from an EMBL/GenBank/DDBJ whole genome shotgun (WGS) entry which is preliminary data.</text>
</comment>
<evidence type="ECO:0000256" key="3">
    <source>
        <dbReference type="ARBA" id="ARBA00005553"/>
    </source>
</evidence>
<evidence type="ECO:0000256" key="11">
    <source>
        <dbReference type="SAM" id="MobiDB-lite"/>
    </source>
</evidence>
<evidence type="ECO:0000256" key="12">
    <source>
        <dbReference type="SAM" id="Phobius"/>
    </source>
</evidence>
<gene>
    <name evidence="13" type="ORF">NQ318_023210</name>
</gene>
<dbReference type="GO" id="GO:0006123">
    <property type="term" value="P:mitochondrial electron transport, cytochrome c to oxygen"/>
    <property type="evidence" value="ECO:0007669"/>
    <property type="project" value="TreeGrafter"/>
</dbReference>
<keyword evidence="4 12" id="KW-0812">Transmembrane</keyword>
<keyword evidence="9 12" id="KW-0472">Membrane</keyword>
<evidence type="ECO:0000256" key="9">
    <source>
        <dbReference type="ARBA" id="ARBA00023136"/>
    </source>
</evidence>
<evidence type="ECO:0000313" key="13">
    <source>
        <dbReference type="EMBL" id="KAJ8938893.1"/>
    </source>
</evidence>
<proteinExistence type="inferred from homology"/>
<evidence type="ECO:0000256" key="8">
    <source>
        <dbReference type="ARBA" id="ARBA00023128"/>
    </source>
</evidence>
<feature type="transmembrane region" description="Helical" evidence="12">
    <location>
        <begin position="42"/>
        <end position="60"/>
    </location>
</feature>
<evidence type="ECO:0000256" key="7">
    <source>
        <dbReference type="ARBA" id="ARBA00022989"/>
    </source>
</evidence>
<accession>A0AAV8XIU1</accession>
<sequence>MYSMPRQIKLNSFTKRLHHQKTRKPCPVPGSGHLPKDGSYKIYKLLTFFVGIPAIAVAGINTYQSKQSRKSECERPPFVKYEYLRRRTKRFPWGDGNKSFFHNPEVNPLPDGYEEPEE</sequence>
<dbReference type="PANTHER" id="PTHR11504">
    <property type="entry name" value="CYTOCHROME C OXIDASE POLYPEPTIDE VIA"/>
    <property type="match status" value="1"/>
</dbReference>
<keyword evidence="14" id="KW-1185">Reference proteome</keyword>
<dbReference type="GO" id="GO:0030234">
    <property type="term" value="F:enzyme regulator activity"/>
    <property type="evidence" value="ECO:0007669"/>
    <property type="project" value="TreeGrafter"/>
</dbReference>
<name>A0AAV8XIU1_9CUCU</name>
<evidence type="ECO:0000256" key="10">
    <source>
        <dbReference type="RuleBase" id="RU004396"/>
    </source>
</evidence>
<evidence type="ECO:0000256" key="6">
    <source>
        <dbReference type="ARBA" id="ARBA00022946"/>
    </source>
</evidence>
<dbReference type="InterPro" id="IPR001349">
    <property type="entry name" value="Cyt_c_oxidase_su6a"/>
</dbReference>
<organism evidence="13 14">
    <name type="scientific">Aromia moschata</name>
    <dbReference type="NCBI Taxonomy" id="1265417"/>
    <lineage>
        <taxon>Eukaryota</taxon>
        <taxon>Metazoa</taxon>
        <taxon>Ecdysozoa</taxon>
        <taxon>Arthropoda</taxon>
        <taxon>Hexapoda</taxon>
        <taxon>Insecta</taxon>
        <taxon>Pterygota</taxon>
        <taxon>Neoptera</taxon>
        <taxon>Endopterygota</taxon>
        <taxon>Coleoptera</taxon>
        <taxon>Polyphaga</taxon>
        <taxon>Cucujiformia</taxon>
        <taxon>Chrysomeloidea</taxon>
        <taxon>Cerambycidae</taxon>
        <taxon>Cerambycinae</taxon>
        <taxon>Callichromatini</taxon>
        <taxon>Aromia</taxon>
    </lineage>
</organism>
<comment type="subcellular location">
    <subcellularLocation>
        <location evidence="1">Mitochondrion inner membrane</location>
        <topology evidence="1">Single-pass membrane protein</topology>
    </subcellularLocation>
</comment>
<feature type="region of interest" description="Disordered" evidence="11">
    <location>
        <begin position="99"/>
        <end position="118"/>
    </location>
</feature>
<comment type="similarity">
    <text evidence="3 10">Belongs to the cytochrome c oxidase subunit 6A family.</text>
</comment>
<dbReference type="Proteomes" id="UP001162162">
    <property type="component" value="Unassembled WGS sequence"/>
</dbReference>
<keyword evidence="6" id="KW-0809">Transit peptide</keyword>
<evidence type="ECO:0008006" key="15">
    <source>
        <dbReference type="Google" id="ProtNLM"/>
    </source>
</evidence>
<dbReference type="Gene3D" id="4.10.95.10">
    <property type="entry name" value="Cytochrome c oxidase, subunit VIa"/>
    <property type="match status" value="1"/>
</dbReference>
<reference evidence="13" key="1">
    <citation type="journal article" date="2023" name="Insect Mol. Biol.">
        <title>Genome sequencing provides insights into the evolution of gene families encoding plant cell wall-degrading enzymes in longhorned beetles.</title>
        <authorList>
            <person name="Shin N.R."/>
            <person name="Okamura Y."/>
            <person name="Kirsch R."/>
            <person name="Pauchet Y."/>
        </authorList>
    </citation>
    <scope>NUCLEOTIDE SEQUENCE</scope>
    <source>
        <strain evidence="13">AMC_N1</strain>
    </source>
</reference>
<dbReference type="FunFam" id="4.10.95.10:FF:000001">
    <property type="entry name" value="Cytochrome c oxidase subunit 6A, mitochondrial"/>
    <property type="match status" value="1"/>
</dbReference>
<keyword evidence="5" id="KW-0999">Mitochondrion inner membrane</keyword>
<keyword evidence="7 12" id="KW-1133">Transmembrane helix</keyword>
<comment type="pathway">
    <text evidence="2">Energy metabolism; oxidative phosphorylation.</text>
</comment>
<evidence type="ECO:0000256" key="2">
    <source>
        <dbReference type="ARBA" id="ARBA00004673"/>
    </source>
</evidence>
<dbReference type="SUPFAM" id="SSF81411">
    <property type="entry name" value="Mitochondrial cytochrome c oxidase subunit VIa"/>
    <property type="match status" value="1"/>
</dbReference>
<keyword evidence="8" id="KW-0496">Mitochondrion</keyword>
<protein>
    <recommendedName>
        <fullName evidence="15">Cytochrome c oxidase polypeptide VIa</fullName>
    </recommendedName>
</protein>
<evidence type="ECO:0000256" key="4">
    <source>
        <dbReference type="ARBA" id="ARBA00022692"/>
    </source>
</evidence>